<reference evidence="3 5" key="1">
    <citation type="submission" date="2015-09" db="EMBL/GenBank/DDBJ databases">
        <title>Draft Genome Sequence of Pseudoalteromonas lipolytica UCD-48B.</title>
        <authorList>
            <person name="Krusor M."/>
            <person name="Coil D.A."/>
            <person name="Lang J.M."/>
            <person name="Eisen J.A."/>
            <person name="Alexiev A."/>
        </authorList>
    </citation>
    <scope>NUCLEOTIDE SEQUENCE [LARGE SCALE GENOMIC DNA]</scope>
    <source>
        <strain evidence="3 5">UCD-48B</strain>
    </source>
</reference>
<dbReference type="EMBL" id="LJTC01000002">
    <property type="protein sequence ID" value="KPM84765.1"/>
    <property type="molecule type" value="Genomic_DNA"/>
</dbReference>
<keyword evidence="2" id="KW-0472">Membrane</keyword>
<feature type="transmembrane region" description="Helical" evidence="2">
    <location>
        <begin position="29"/>
        <end position="49"/>
    </location>
</feature>
<dbReference type="AlphaFoldDB" id="A0A0P7E575"/>
<comment type="caution">
    <text evidence="3">The sequence shown here is derived from an EMBL/GenBank/DDBJ whole genome shotgun (WGS) entry which is preliminary data.</text>
</comment>
<dbReference type="OrthoDB" id="6315971at2"/>
<keyword evidence="2" id="KW-0812">Transmembrane</keyword>
<reference evidence="4 6" key="2">
    <citation type="submission" date="2023-01" db="EMBL/GenBank/DDBJ databases">
        <title>Trichodesmium-associated heterotrophic epibiont bacteria.</title>
        <authorList>
            <person name="Cleveland C.S."/>
            <person name="Webb E.A."/>
        </authorList>
    </citation>
    <scope>NUCLEOTIDE SEQUENCE [LARGE SCALE GENOMIC DNA]</scope>
    <source>
        <strain evidence="4 6">USCH2</strain>
    </source>
</reference>
<keyword evidence="2" id="KW-1133">Transmembrane helix</keyword>
<protein>
    <submittedName>
        <fullName evidence="3">Uncharacterized protein</fullName>
    </submittedName>
</protein>
<dbReference type="Proteomes" id="UP001377972">
    <property type="component" value="Unassembled WGS sequence"/>
</dbReference>
<organism evidence="3 5">
    <name type="scientific">Pseudoalteromonas lipolytica</name>
    <dbReference type="NCBI Taxonomy" id="570156"/>
    <lineage>
        <taxon>Bacteria</taxon>
        <taxon>Pseudomonadati</taxon>
        <taxon>Pseudomonadota</taxon>
        <taxon>Gammaproteobacteria</taxon>
        <taxon>Alteromonadales</taxon>
        <taxon>Pseudoalteromonadaceae</taxon>
        <taxon>Pseudoalteromonas</taxon>
    </lineage>
</organism>
<evidence type="ECO:0000256" key="2">
    <source>
        <dbReference type="SAM" id="Phobius"/>
    </source>
</evidence>
<evidence type="ECO:0000313" key="6">
    <source>
        <dbReference type="Proteomes" id="UP001377972"/>
    </source>
</evidence>
<evidence type="ECO:0000313" key="4">
    <source>
        <dbReference type="EMBL" id="MEJ6494401.1"/>
    </source>
</evidence>
<name>A0A0P7E575_9GAMM</name>
<evidence type="ECO:0000313" key="5">
    <source>
        <dbReference type="Proteomes" id="UP000050378"/>
    </source>
</evidence>
<gene>
    <name evidence="3" type="ORF">AOG27_02970</name>
    <name evidence="4" type="ORF">PQI24_00060</name>
</gene>
<feature type="region of interest" description="Disordered" evidence="1">
    <location>
        <begin position="1"/>
        <end position="23"/>
    </location>
</feature>
<dbReference type="Proteomes" id="UP000050378">
    <property type="component" value="Unassembled WGS sequence"/>
</dbReference>
<evidence type="ECO:0000313" key="3">
    <source>
        <dbReference type="EMBL" id="KPM84765.1"/>
    </source>
</evidence>
<evidence type="ECO:0000256" key="1">
    <source>
        <dbReference type="SAM" id="MobiDB-lite"/>
    </source>
</evidence>
<dbReference type="RefSeq" id="WP_054551523.1">
    <property type="nucleotide sequence ID" value="NZ_JAQPZS010000001.1"/>
</dbReference>
<dbReference type="EMBL" id="JAQPZS010000001">
    <property type="protein sequence ID" value="MEJ6494401.1"/>
    <property type="molecule type" value="Genomic_DNA"/>
</dbReference>
<dbReference type="PATRIC" id="fig|570156.3.peg.590"/>
<accession>A0A0P7E575</accession>
<proteinExistence type="predicted"/>
<keyword evidence="6" id="KW-1185">Reference proteome</keyword>
<sequence>MSESLKHAQWAKSVERKHRQSKVKKAKKSPLPICAALACVLLSAGFYYASYEKPKEYPPLSAAAKQRISQFFAKQFLLGQWRLNKINYSSDAIQVYVQTPSKIALEGEALSQYLHYALCPVASKRIWQDIKTRELSVYVFSHSIRKGDRTVCNLESDERQIN</sequence>